<organism evidence="2 3">
    <name type="scientific">Apiospora marii</name>
    <dbReference type="NCBI Taxonomy" id="335849"/>
    <lineage>
        <taxon>Eukaryota</taxon>
        <taxon>Fungi</taxon>
        <taxon>Dikarya</taxon>
        <taxon>Ascomycota</taxon>
        <taxon>Pezizomycotina</taxon>
        <taxon>Sordariomycetes</taxon>
        <taxon>Xylariomycetidae</taxon>
        <taxon>Amphisphaeriales</taxon>
        <taxon>Apiosporaceae</taxon>
        <taxon>Apiospora</taxon>
    </lineage>
</organism>
<dbReference type="Proteomes" id="UP001396898">
    <property type="component" value="Unassembled WGS sequence"/>
</dbReference>
<proteinExistence type="predicted"/>
<evidence type="ECO:0000313" key="3">
    <source>
        <dbReference type="Proteomes" id="UP001396898"/>
    </source>
</evidence>
<feature type="region of interest" description="Disordered" evidence="1">
    <location>
        <begin position="293"/>
        <end position="313"/>
    </location>
</feature>
<reference evidence="2 3" key="1">
    <citation type="submission" date="2023-01" db="EMBL/GenBank/DDBJ databases">
        <title>Analysis of 21 Apiospora genomes using comparative genomics revels a genus with tremendous synthesis potential of carbohydrate active enzymes and secondary metabolites.</title>
        <authorList>
            <person name="Sorensen T."/>
        </authorList>
    </citation>
    <scope>NUCLEOTIDE SEQUENCE [LARGE SCALE GENOMIC DNA]</scope>
    <source>
        <strain evidence="2 3">CBS 20057</strain>
    </source>
</reference>
<sequence>MFVTKTPNTSGPYNGLWFVQPTGWRLWEDFNYPLLSKIFKSEIETTFTGPAADKPVFMSRAMFNEKCLDRYIHKEIVEVVNKALDNVQPKGARFHIGEGSRCAANNKVRTATEAAGSRLRPDWSVVPGIEGTDTTKLSNVLLGDTKLHIKWSPNSKEADEKEWMKVLSQVTSYMAENNCRYGFIITEVYLVVLRLGYSSDEAQNPNDWHDRTFDKPEYCAIPWVTKTKYLSGDKTKPRLTAKLALFFLVLLASRGRKIAKGYPPLDKWCLDATKGDGYHEPEPLESCFDDARDSVTVDDPSTEDSSFTSAVSDTLSDPLGIGKRLEEMSLEPKVQSKRAAIASDFAVRSSPGKTGSDGQDECEI</sequence>
<protein>
    <recommendedName>
        <fullName evidence="4">Fungal-type protein kinase domain-containing protein</fullName>
    </recommendedName>
</protein>
<feature type="region of interest" description="Disordered" evidence="1">
    <location>
        <begin position="345"/>
        <end position="364"/>
    </location>
</feature>
<evidence type="ECO:0008006" key="4">
    <source>
        <dbReference type="Google" id="ProtNLM"/>
    </source>
</evidence>
<accession>A0ABR1SU84</accession>
<name>A0ABR1SU84_9PEZI</name>
<evidence type="ECO:0000256" key="1">
    <source>
        <dbReference type="SAM" id="MobiDB-lite"/>
    </source>
</evidence>
<comment type="caution">
    <text evidence="2">The sequence shown here is derived from an EMBL/GenBank/DDBJ whole genome shotgun (WGS) entry which is preliminary data.</text>
</comment>
<keyword evidence="3" id="KW-1185">Reference proteome</keyword>
<gene>
    <name evidence="2" type="ORF">PG991_000596</name>
</gene>
<feature type="compositionally biased region" description="Polar residues" evidence="1">
    <location>
        <begin position="303"/>
        <end position="313"/>
    </location>
</feature>
<dbReference type="EMBL" id="JAQQWI010000002">
    <property type="protein sequence ID" value="KAK8037250.1"/>
    <property type="molecule type" value="Genomic_DNA"/>
</dbReference>
<evidence type="ECO:0000313" key="2">
    <source>
        <dbReference type="EMBL" id="KAK8037250.1"/>
    </source>
</evidence>